<dbReference type="PANTHER" id="PTHR24250:SF27">
    <property type="entry name" value="ELASTASE 2 LIKE"/>
    <property type="match status" value="1"/>
</dbReference>
<reference evidence="3" key="2">
    <citation type="journal article" date="2021" name="Genome Biol. Evol.">
        <title>Developing a high-quality reference genome for a parasitic bivalve with doubly uniparental inheritance (Bivalvia: Unionida).</title>
        <authorList>
            <person name="Smith C.H."/>
        </authorList>
    </citation>
    <scope>NUCLEOTIDE SEQUENCE</scope>
    <source>
        <strain evidence="3">CHS0354</strain>
        <tissue evidence="3">Mantle</tissue>
    </source>
</reference>
<dbReference type="InterPro" id="IPR043504">
    <property type="entry name" value="Peptidase_S1_PA_chymotrypsin"/>
</dbReference>
<dbReference type="InterPro" id="IPR009003">
    <property type="entry name" value="Peptidase_S1_PA"/>
</dbReference>
<evidence type="ECO:0000313" key="3">
    <source>
        <dbReference type="EMBL" id="KAK3586778.1"/>
    </source>
</evidence>
<proteinExistence type="predicted"/>
<organism evidence="3 4">
    <name type="scientific">Potamilus streckersoni</name>
    <dbReference type="NCBI Taxonomy" id="2493646"/>
    <lineage>
        <taxon>Eukaryota</taxon>
        <taxon>Metazoa</taxon>
        <taxon>Spiralia</taxon>
        <taxon>Lophotrochozoa</taxon>
        <taxon>Mollusca</taxon>
        <taxon>Bivalvia</taxon>
        <taxon>Autobranchia</taxon>
        <taxon>Heteroconchia</taxon>
        <taxon>Palaeoheterodonta</taxon>
        <taxon>Unionida</taxon>
        <taxon>Unionoidea</taxon>
        <taxon>Unionidae</taxon>
        <taxon>Ambleminae</taxon>
        <taxon>Lampsilini</taxon>
        <taxon>Potamilus</taxon>
    </lineage>
</organism>
<dbReference type="GO" id="GO:0004252">
    <property type="term" value="F:serine-type endopeptidase activity"/>
    <property type="evidence" value="ECO:0007669"/>
    <property type="project" value="InterPro"/>
</dbReference>
<sequence length="157" mass="17894">MKTKLSKIFSKCFSDGSTFKIRLGAVDLNDISQGLEKQVSRIYIHPSYTTFKAYDMALLYFSTPIVMNEYIRTACLSSQQFYQELLAKDSDVECYVTGWGRTEKVVFSNDLPSKLQMTKIYLIDYQDCKKIWTFGIQNTTVCIDNANPGLPVCNVST</sequence>
<dbReference type="Pfam" id="PF00089">
    <property type="entry name" value="Trypsin"/>
    <property type="match status" value="1"/>
</dbReference>
<evidence type="ECO:0000259" key="2">
    <source>
        <dbReference type="PROSITE" id="PS50240"/>
    </source>
</evidence>
<keyword evidence="1" id="KW-1015">Disulfide bond</keyword>
<dbReference type="SUPFAM" id="SSF50494">
    <property type="entry name" value="Trypsin-like serine proteases"/>
    <property type="match status" value="1"/>
</dbReference>
<dbReference type="InterPro" id="IPR001254">
    <property type="entry name" value="Trypsin_dom"/>
</dbReference>
<feature type="domain" description="Peptidase S1" evidence="2">
    <location>
        <begin position="10"/>
        <end position="157"/>
    </location>
</feature>
<dbReference type="Gene3D" id="2.40.10.10">
    <property type="entry name" value="Trypsin-like serine proteases"/>
    <property type="match status" value="1"/>
</dbReference>
<evidence type="ECO:0000256" key="1">
    <source>
        <dbReference type="ARBA" id="ARBA00023157"/>
    </source>
</evidence>
<dbReference type="Proteomes" id="UP001195483">
    <property type="component" value="Unassembled WGS sequence"/>
</dbReference>
<dbReference type="EMBL" id="JAEAOA010001041">
    <property type="protein sequence ID" value="KAK3586778.1"/>
    <property type="molecule type" value="Genomic_DNA"/>
</dbReference>
<name>A0AAE0S860_9BIVA</name>
<keyword evidence="4" id="KW-1185">Reference proteome</keyword>
<gene>
    <name evidence="3" type="ORF">CHS0354_016953</name>
</gene>
<dbReference type="SMART" id="SM00020">
    <property type="entry name" value="Tryp_SPc"/>
    <property type="match status" value="1"/>
</dbReference>
<evidence type="ECO:0000313" key="4">
    <source>
        <dbReference type="Proteomes" id="UP001195483"/>
    </source>
</evidence>
<dbReference type="PANTHER" id="PTHR24250">
    <property type="entry name" value="CHYMOTRYPSIN-RELATED"/>
    <property type="match status" value="1"/>
</dbReference>
<dbReference type="AlphaFoldDB" id="A0AAE0S860"/>
<protein>
    <recommendedName>
        <fullName evidence="2">Peptidase S1 domain-containing protein</fullName>
    </recommendedName>
</protein>
<reference evidence="3" key="1">
    <citation type="journal article" date="2021" name="Genome Biol. Evol.">
        <title>A High-Quality Reference Genome for a Parasitic Bivalve with Doubly Uniparental Inheritance (Bivalvia: Unionida).</title>
        <authorList>
            <person name="Smith C.H."/>
        </authorList>
    </citation>
    <scope>NUCLEOTIDE SEQUENCE</scope>
    <source>
        <strain evidence="3">CHS0354</strain>
    </source>
</reference>
<comment type="caution">
    <text evidence="3">The sequence shown here is derived from an EMBL/GenBank/DDBJ whole genome shotgun (WGS) entry which is preliminary data.</text>
</comment>
<dbReference type="PROSITE" id="PS50240">
    <property type="entry name" value="TRYPSIN_DOM"/>
    <property type="match status" value="1"/>
</dbReference>
<reference evidence="3" key="3">
    <citation type="submission" date="2023-05" db="EMBL/GenBank/DDBJ databases">
        <authorList>
            <person name="Smith C.H."/>
        </authorList>
    </citation>
    <scope>NUCLEOTIDE SEQUENCE</scope>
    <source>
        <strain evidence="3">CHS0354</strain>
        <tissue evidence="3">Mantle</tissue>
    </source>
</reference>
<accession>A0AAE0S860</accession>
<dbReference type="GO" id="GO:0006508">
    <property type="term" value="P:proteolysis"/>
    <property type="evidence" value="ECO:0007669"/>
    <property type="project" value="InterPro"/>
</dbReference>